<dbReference type="InterPro" id="IPR011010">
    <property type="entry name" value="DNA_brk_join_enz"/>
</dbReference>
<dbReference type="InterPro" id="IPR044068">
    <property type="entry name" value="CB"/>
</dbReference>
<dbReference type="InterPro" id="IPR025166">
    <property type="entry name" value="Integrase_DNA_bind_dom"/>
</dbReference>
<proteinExistence type="inferred from homology"/>
<organism evidence="8 9">
    <name type="scientific">Pseudosulfitobacter pseudonitzschiae</name>
    <dbReference type="NCBI Taxonomy" id="1402135"/>
    <lineage>
        <taxon>Bacteria</taxon>
        <taxon>Pseudomonadati</taxon>
        <taxon>Pseudomonadota</taxon>
        <taxon>Alphaproteobacteria</taxon>
        <taxon>Rhodobacterales</taxon>
        <taxon>Roseobacteraceae</taxon>
        <taxon>Pseudosulfitobacter</taxon>
    </lineage>
</organism>
<dbReference type="Pfam" id="PF00589">
    <property type="entry name" value="Phage_integrase"/>
    <property type="match status" value="1"/>
</dbReference>
<protein>
    <submittedName>
        <fullName evidence="8">Tyrosine-type recombinase/integrase</fullName>
    </submittedName>
</protein>
<evidence type="ECO:0000259" key="7">
    <source>
        <dbReference type="PROSITE" id="PS51900"/>
    </source>
</evidence>
<keyword evidence="3 5" id="KW-0238">DNA-binding</keyword>
<evidence type="ECO:0000313" key="8">
    <source>
        <dbReference type="EMBL" id="MBM2356636.1"/>
    </source>
</evidence>
<dbReference type="InterPro" id="IPR013762">
    <property type="entry name" value="Integrase-like_cat_sf"/>
</dbReference>
<keyword evidence="2" id="KW-0229">DNA integration</keyword>
<dbReference type="SUPFAM" id="SSF56349">
    <property type="entry name" value="DNA breaking-rejoining enzymes"/>
    <property type="match status" value="1"/>
</dbReference>
<accession>A0A9Q2RWI5</accession>
<evidence type="ECO:0000313" key="9">
    <source>
        <dbReference type="Proteomes" id="UP000809337"/>
    </source>
</evidence>
<feature type="domain" description="Core-binding (CB)" evidence="7">
    <location>
        <begin position="100"/>
        <end position="181"/>
    </location>
</feature>
<feature type="domain" description="Tyr recombinase" evidence="6">
    <location>
        <begin position="207"/>
        <end position="383"/>
    </location>
</feature>
<dbReference type="PANTHER" id="PTHR30629">
    <property type="entry name" value="PROPHAGE INTEGRASE"/>
    <property type="match status" value="1"/>
</dbReference>
<reference evidence="8" key="1">
    <citation type="submission" date="2021-01" db="EMBL/GenBank/DDBJ databases">
        <title>Diatom-associated Roseobacters Show Island Model of Population Structure.</title>
        <authorList>
            <person name="Qu L."/>
            <person name="Feng X."/>
            <person name="Chen Y."/>
            <person name="Li L."/>
            <person name="Wang X."/>
            <person name="Hu Z."/>
            <person name="Wang H."/>
            <person name="Luo H."/>
        </authorList>
    </citation>
    <scope>NUCLEOTIDE SEQUENCE</scope>
    <source>
        <strain evidence="8">SM26-45</strain>
    </source>
</reference>
<evidence type="ECO:0000256" key="1">
    <source>
        <dbReference type="ARBA" id="ARBA00008857"/>
    </source>
</evidence>
<evidence type="ECO:0000256" key="2">
    <source>
        <dbReference type="ARBA" id="ARBA00022908"/>
    </source>
</evidence>
<gene>
    <name evidence="8" type="ORF">JQX14_18940</name>
</gene>
<keyword evidence="4" id="KW-0233">DNA recombination</keyword>
<dbReference type="EMBL" id="JAFBWN010000018">
    <property type="protein sequence ID" value="MBM2356636.1"/>
    <property type="molecule type" value="Genomic_DNA"/>
</dbReference>
<dbReference type="GO" id="GO:0003677">
    <property type="term" value="F:DNA binding"/>
    <property type="evidence" value="ECO:0007669"/>
    <property type="project" value="UniProtKB-UniRule"/>
</dbReference>
<dbReference type="Pfam" id="PF13356">
    <property type="entry name" value="Arm-DNA-bind_3"/>
    <property type="match status" value="1"/>
</dbReference>
<name>A0A9Q2RWI5_9RHOB</name>
<dbReference type="Gene3D" id="1.10.150.130">
    <property type="match status" value="1"/>
</dbReference>
<dbReference type="Gene3D" id="3.30.160.390">
    <property type="entry name" value="Integrase, DNA-binding domain"/>
    <property type="match status" value="1"/>
</dbReference>
<dbReference type="InterPro" id="IPR002104">
    <property type="entry name" value="Integrase_catalytic"/>
</dbReference>
<dbReference type="GO" id="GO:0015074">
    <property type="term" value="P:DNA integration"/>
    <property type="evidence" value="ECO:0007669"/>
    <property type="project" value="UniProtKB-KW"/>
</dbReference>
<dbReference type="Pfam" id="PF22022">
    <property type="entry name" value="Phage_int_M"/>
    <property type="match status" value="1"/>
</dbReference>
<dbReference type="PROSITE" id="PS51898">
    <property type="entry name" value="TYR_RECOMBINASE"/>
    <property type="match status" value="1"/>
</dbReference>
<dbReference type="Proteomes" id="UP000809337">
    <property type="component" value="Unassembled WGS sequence"/>
</dbReference>
<evidence type="ECO:0000259" key="6">
    <source>
        <dbReference type="PROSITE" id="PS51898"/>
    </source>
</evidence>
<evidence type="ECO:0000256" key="4">
    <source>
        <dbReference type="ARBA" id="ARBA00023172"/>
    </source>
</evidence>
<dbReference type="PROSITE" id="PS51900">
    <property type="entry name" value="CB"/>
    <property type="match status" value="1"/>
</dbReference>
<evidence type="ECO:0000256" key="5">
    <source>
        <dbReference type="PROSITE-ProRule" id="PRU01248"/>
    </source>
</evidence>
<dbReference type="InterPro" id="IPR053876">
    <property type="entry name" value="Phage_int_M"/>
</dbReference>
<dbReference type="InterPro" id="IPR038488">
    <property type="entry name" value="Integrase_DNA-bd_sf"/>
</dbReference>
<dbReference type="InterPro" id="IPR010998">
    <property type="entry name" value="Integrase_recombinase_N"/>
</dbReference>
<dbReference type="AlphaFoldDB" id="A0A9Q2RWI5"/>
<comment type="caution">
    <text evidence="8">The sequence shown here is derived from an EMBL/GenBank/DDBJ whole genome shotgun (WGS) entry which is preliminary data.</text>
</comment>
<dbReference type="PANTHER" id="PTHR30629:SF2">
    <property type="entry name" value="PROPHAGE INTEGRASE INTS-RELATED"/>
    <property type="match status" value="1"/>
</dbReference>
<dbReference type="Gene3D" id="1.10.443.10">
    <property type="entry name" value="Intergrase catalytic core"/>
    <property type="match status" value="1"/>
</dbReference>
<dbReference type="InterPro" id="IPR050808">
    <property type="entry name" value="Phage_Integrase"/>
</dbReference>
<sequence>MTKKRGLHPDKALSALKVRQVTKAGRYSDGNGLYLVVSDTGAKRWMLRLVVHGRRRDMGLGGAGLVSLADARQLALQYRTIARNGGDPVEERRKERATVPTFAEAARQVHADAESTWKNPKHAQQWINTLETYAVPHIGNMQLDHIRSADVLRVLAPIWLEKPETARRVRQRLKTVFDWAKAAGFRATDNPVDGIERGLPKQTAKKQHHAAMPFAEVPAFVQRLQRTDESGLIGRRAFELLILTATRTSEVLKAEWSEFDLKEGLWIIKAERMKMEREHRIPLPQRAIEIIDEMSALSLEGPYVFPGTKPKRPMSNMAFTMTLRRLDVPYTVHGFRSSFRDWVAETTEYSNEMAEMALAHSVGNKVEAAYRRGDMLDRRRAMMEDWSQYLSFQER</sequence>
<dbReference type="CDD" id="cd00801">
    <property type="entry name" value="INT_P4_C"/>
    <property type="match status" value="1"/>
</dbReference>
<evidence type="ECO:0000256" key="3">
    <source>
        <dbReference type="ARBA" id="ARBA00023125"/>
    </source>
</evidence>
<dbReference type="GO" id="GO:0006310">
    <property type="term" value="P:DNA recombination"/>
    <property type="evidence" value="ECO:0007669"/>
    <property type="project" value="UniProtKB-KW"/>
</dbReference>
<comment type="similarity">
    <text evidence="1">Belongs to the 'phage' integrase family.</text>
</comment>